<dbReference type="AlphaFoldDB" id="A0A498IJX0"/>
<evidence type="ECO:0000313" key="2">
    <source>
        <dbReference type="EMBL" id="RXH81791.1"/>
    </source>
</evidence>
<dbReference type="InterPro" id="IPR036188">
    <property type="entry name" value="FAD/NAD-bd_sf"/>
</dbReference>
<dbReference type="PANTHER" id="PTHR11787:SF8">
    <property type="entry name" value="RAB GDP DISSOCIATION INHIBITOR"/>
    <property type="match status" value="1"/>
</dbReference>
<comment type="similarity">
    <text evidence="1">Belongs to the Rab GDI family.</text>
</comment>
<name>A0A498IJX0_MALDO</name>
<dbReference type="Pfam" id="PF00996">
    <property type="entry name" value="GDI"/>
    <property type="match status" value="3"/>
</dbReference>
<evidence type="ECO:0000313" key="3">
    <source>
        <dbReference type="Proteomes" id="UP000290289"/>
    </source>
</evidence>
<dbReference type="Gene3D" id="3.30.519.10">
    <property type="entry name" value="Guanine Nucleotide Dissociation Inhibitor, domain 2"/>
    <property type="match status" value="1"/>
</dbReference>
<dbReference type="GO" id="GO:0005093">
    <property type="term" value="F:Rab GDP-dissociation inhibitor activity"/>
    <property type="evidence" value="ECO:0007669"/>
    <property type="project" value="TreeGrafter"/>
</dbReference>
<dbReference type="Gene3D" id="3.50.50.60">
    <property type="entry name" value="FAD/NAD(P)-binding domain"/>
    <property type="match status" value="1"/>
</dbReference>
<dbReference type="STRING" id="3750.A0A498IJX0"/>
<dbReference type="Proteomes" id="UP000290289">
    <property type="component" value="Chromosome 12"/>
</dbReference>
<gene>
    <name evidence="2" type="ORF">DVH24_036132</name>
</gene>
<dbReference type="SUPFAM" id="SSF54373">
    <property type="entry name" value="FAD-linked reductases, C-terminal domain"/>
    <property type="match status" value="1"/>
</dbReference>
<proteinExistence type="inferred from homology"/>
<keyword evidence="3" id="KW-1185">Reference proteome</keyword>
<sequence length="440" mass="49425">MREQGKEGAGRGLNSRRREIMGLEGGLAVFSELGGLAKTCWTRVFGFWYRVYKVPATDMEALKSPLMGLFEKCHAHYETDPKTHEGINLTRVTTTNFILCLTSLQGTQYLLYSSVMKVGKVARAIAIMSHPIPNTNESHSVQRLIILILSLHWIDLLGPVDEIFFKTYDTYKPVNEPTLDNCFISTSYDATTHFKSTVLDVLNMYTLITGKIRNTILCIAQLMADIIMIELIIGIFKPHPSRTLQSSAFSGYDFMEKESLVDRDNEDKESLELNDLLQCRMACSSKELFLCCTVLTCPVLEVLVQHLPPHYPNVLVRLQGLPDVHCHVRRRYHLHLGDAAVDNAQQEVELAYHAERDDTAAGLAVVYFSLDEEHLDAALGESFCSSSPIRTGFVRDDRDEKLGLTIELAFIGQTFKWLEGSQAALEGVELQNSTLVCSTH</sequence>
<dbReference type="GO" id="GO:0005737">
    <property type="term" value="C:cytoplasm"/>
    <property type="evidence" value="ECO:0007669"/>
    <property type="project" value="TreeGrafter"/>
</dbReference>
<dbReference type="SUPFAM" id="SSF51905">
    <property type="entry name" value="FAD/NAD(P)-binding domain"/>
    <property type="match status" value="1"/>
</dbReference>
<dbReference type="PANTHER" id="PTHR11787">
    <property type="entry name" value="RAB GDP-DISSOCIATION INHIBITOR"/>
    <property type="match status" value="1"/>
</dbReference>
<protein>
    <submittedName>
        <fullName evidence="2">Uncharacterized protein</fullName>
    </submittedName>
</protein>
<accession>A0A498IJX0</accession>
<comment type="caution">
    <text evidence="2">The sequence shown here is derived from an EMBL/GenBank/DDBJ whole genome shotgun (WGS) entry which is preliminary data.</text>
</comment>
<evidence type="ECO:0000256" key="1">
    <source>
        <dbReference type="ARBA" id="ARBA00005593"/>
    </source>
</evidence>
<dbReference type="InterPro" id="IPR018203">
    <property type="entry name" value="GDP_dissociation_inhibitor"/>
</dbReference>
<dbReference type="EMBL" id="RDQH01000338">
    <property type="protein sequence ID" value="RXH81791.1"/>
    <property type="molecule type" value="Genomic_DNA"/>
</dbReference>
<dbReference type="GO" id="GO:0016192">
    <property type="term" value="P:vesicle-mediated transport"/>
    <property type="evidence" value="ECO:0007669"/>
    <property type="project" value="TreeGrafter"/>
</dbReference>
<dbReference type="GO" id="GO:0007264">
    <property type="term" value="P:small GTPase-mediated signal transduction"/>
    <property type="evidence" value="ECO:0007669"/>
    <property type="project" value="InterPro"/>
</dbReference>
<organism evidence="2 3">
    <name type="scientific">Malus domestica</name>
    <name type="common">Apple</name>
    <name type="synonym">Pyrus malus</name>
    <dbReference type="NCBI Taxonomy" id="3750"/>
    <lineage>
        <taxon>Eukaryota</taxon>
        <taxon>Viridiplantae</taxon>
        <taxon>Streptophyta</taxon>
        <taxon>Embryophyta</taxon>
        <taxon>Tracheophyta</taxon>
        <taxon>Spermatophyta</taxon>
        <taxon>Magnoliopsida</taxon>
        <taxon>eudicotyledons</taxon>
        <taxon>Gunneridae</taxon>
        <taxon>Pentapetalae</taxon>
        <taxon>rosids</taxon>
        <taxon>fabids</taxon>
        <taxon>Rosales</taxon>
        <taxon>Rosaceae</taxon>
        <taxon>Amygdaloideae</taxon>
        <taxon>Maleae</taxon>
        <taxon>Malus</taxon>
    </lineage>
</organism>
<reference evidence="2 3" key="1">
    <citation type="submission" date="2018-10" db="EMBL/GenBank/DDBJ databases">
        <title>A high-quality apple genome assembly.</title>
        <authorList>
            <person name="Hu J."/>
        </authorList>
    </citation>
    <scope>NUCLEOTIDE SEQUENCE [LARGE SCALE GENOMIC DNA]</scope>
    <source>
        <strain evidence="3">cv. HFTH1</strain>
        <tissue evidence="2">Young leaf</tissue>
    </source>
</reference>